<sequence length="31" mass="3610">MFANGVLINNTQLLKYFNDKKLKSNYHSPNP</sequence>
<reference evidence="1" key="1">
    <citation type="submission" date="2017-02" db="EMBL/GenBank/DDBJ databases">
        <title>Delving into the versatile metabolic prowess of the omnipresent phylum Bacteroidetes.</title>
        <authorList>
            <person name="Nobu M.K."/>
            <person name="Mei R."/>
            <person name="Narihiro T."/>
            <person name="Kuroda K."/>
            <person name="Liu W.-T."/>
        </authorList>
    </citation>
    <scope>NUCLEOTIDE SEQUENCE</scope>
    <source>
        <strain evidence="1">ADurb.Bin160</strain>
    </source>
</reference>
<dbReference type="Proteomes" id="UP000485621">
    <property type="component" value="Unassembled WGS sequence"/>
</dbReference>
<comment type="caution">
    <text evidence="1">The sequence shown here is derived from an EMBL/GenBank/DDBJ whole genome shotgun (WGS) entry which is preliminary data.</text>
</comment>
<dbReference type="AlphaFoldDB" id="A0A1V5ZMG9"/>
<accession>A0A1V5ZMG9</accession>
<dbReference type="EMBL" id="MWDB01000019">
    <property type="protein sequence ID" value="OQB41311.1"/>
    <property type="molecule type" value="Genomic_DNA"/>
</dbReference>
<gene>
    <name evidence="1" type="ORF">BWY04_00901</name>
</gene>
<proteinExistence type="predicted"/>
<protein>
    <submittedName>
        <fullName evidence="1">Uncharacterized protein</fullName>
    </submittedName>
</protein>
<name>A0A1V5ZMG9_9BACT</name>
<organism evidence="1">
    <name type="scientific">candidate division CPR1 bacterium ADurb.Bin160</name>
    <dbReference type="NCBI Taxonomy" id="1852826"/>
    <lineage>
        <taxon>Bacteria</taxon>
        <taxon>candidate division CPR1</taxon>
    </lineage>
</organism>
<evidence type="ECO:0000313" key="1">
    <source>
        <dbReference type="EMBL" id="OQB41311.1"/>
    </source>
</evidence>